<sequence>MIYVTVGKHAYNRNDQRWELVEGGELFSGRLFPESIAKPQPDYIPVALREDYVEACRIRDLSPKASATLSRRCLQGMIRDFCGVKKDTLLAEITTLKELVKTDKAPSGVSLDSVEAIDHVRGVGNIGAHMEKDINHIVPVDPQEAQLLIELIESLFEEWYVAREKRAARFSGIKALAESKKKLIAELKAPQTESPSTP</sequence>
<name>A0ABT3J991_9RHOB</name>
<gene>
    <name evidence="2" type="ORF">OM960_22290</name>
</gene>
<organism evidence="2 3">
    <name type="scientific">Defluviimonas salinarum</name>
    <dbReference type="NCBI Taxonomy" id="2992147"/>
    <lineage>
        <taxon>Bacteria</taxon>
        <taxon>Pseudomonadati</taxon>
        <taxon>Pseudomonadota</taxon>
        <taxon>Alphaproteobacteria</taxon>
        <taxon>Rhodobacterales</taxon>
        <taxon>Paracoccaceae</taxon>
        <taxon>Albidovulum</taxon>
    </lineage>
</organism>
<evidence type="ECO:0000313" key="3">
    <source>
        <dbReference type="Proteomes" id="UP001207582"/>
    </source>
</evidence>
<evidence type="ECO:0000313" key="2">
    <source>
        <dbReference type="EMBL" id="MCW3784262.1"/>
    </source>
</evidence>
<comment type="caution">
    <text evidence="2">The sequence shown here is derived from an EMBL/GenBank/DDBJ whole genome shotgun (WGS) entry which is preliminary data.</text>
</comment>
<keyword evidence="3" id="KW-1185">Reference proteome</keyword>
<protein>
    <submittedName>
        <fullName evidence="2">DUF4145 domain-containing protein</fullName>
    </submittedName>
</protein>
<reference evidence="2 3" key="1">
    <citation type="submission" date="2022-10" db="EMBL/GenBank/DDBJ databases">
        <title>Defluviimonas sp. CAU 1641 isolated from mud.</title>
        <authorList>
            <person name="Kim W."/>
        </authorList>
    </citation>
    <scope>NUCLEOTIDE SEQUENCE [LARGE SCALE GENOMIC DNA]</scope>
    <source>
        <strain evidence="2 3">CAU 1641</strain>
    </source>
</reference>
<dbReference type="RefSeq" id="WP_264773522.1">
    <property type="nucleotide sequence ID" value="NZ_JAPDOG010000036.1"/>
</dbReference>
<dbReference type="EMBL" id="JAPDOG010000036">
    <property type="protein sequence ID" value="MCW3784262.1"/>
    <property type="molecule type" value="Genomic_DNA"/>
</dbReference>
<feature type="domain" description="DUF4145" evidence="1">
    <location>
        <begin position="54"/>
        <end position="151"/>
    </location>
</feature>
<proteinExistence type="predicted"/>
<dbReference type="Pfam" id="PF13643">
    <property type="entry name" value="DUF4145"/>
    <property type="match status" value="1"/>
</dbReference>
<evidence type="ECO:0000259" key="1">
    <source>
        <dbReference type="Pfam" id="PF13643"/>
    </source>
</evidence>
<accession>A0ABT3J991</accession>
<dbReference type="InterPro" id="IPR025285">
    <property type="entry name" value="DUF4145"/>
</dbReference>
<dbReference type="Proteomes" id="UP001207582">
    <property type="component" value="Unassembled WGS sequence"/>
</dbReference>